<proteinExistence type="predicted"/>
<sequence length="186" mass="21277">QLRKSNLGLEIPGLPTKLVCTLFADDTLVYMHYGDSHETLQTIISHFCEASTARFNTEKTEYLPLGSKPQRTIITSERRVQQHAQPLPANLKLLRDGEALRTLGAWVGYNVNVSPQWNTILKKIENTKVKWTKMRPTLQGRRLLANSLLLSRGWYLATVNGIQPAIYTQLRKLIHSFLWNDQRAPI</sequence>
<name>A0A165FZA1_9BASI</name>
<accession>A0A165FZA1</accession>
<reference evidence="1 2" key="1">
    <citation type="journal article" date="2016" name="Mol. Biol. Evol.">
        <title>Comparative Genomics of Early-Diverging Mushroom-Forming Fungi Provides Insights into the Origins of Lignocellulose Decay Capabilities.</title>
        <authorList>
            <person name="Nagy L.G."/>
            <person name="Riley R."/>
            <person name="Tritt A."/>
            <person name="Adam C."/>
            <person name="Daum C."/>
            <person name="Floudas D."/>
            <person name="Sun H."/>
            <person name="Yadav J.S."/>
            <person name="Pangilinan J."/>
            <person name="Larsson K.H."/>
            <person name="Matsuura K."/>
            <person name="Barry K."/>
            <person name="Labutti K."/>
            <person name="Kuo R."/>
            <person name="Ohm R.A."/>
            <person name="Bhattacharya S.S."/>
            <person name="Shirouzu T."/>
            <person name="Yoshinaga Y."/>
            <person name="Martin F.M."/>
            <person name="Grigoriev I.V."/>
            <person name="Hibbett D.S."/>
        </authorList>
    </citation>
    <scope>NUCLEOTIDE SEQUENCE [LARGE SCALE GENOMIC DNA]</scope>
    <source>
        <strain evidence="1 2">HHB12733</strain>
    </source>
</reference>
<dbReference type="AlphaFoldDB" id="A0A165FZA1"/>
<feature type="non-terminal residue" evidence="1">
    <location>
        <position position="1"/>
    </location>
</feature>
<evidence type="ECO:0000313" key="1">
    <source>
        <dbReference type="EMBL" id="KZT57398.1"/>
    </source>
</evidence>
<keyword evidence="2" id="KW-1185">Reference proteome</keyword>
<dbReference type="InParanoid" id="A0A165FZA1"/>
<gene>
    <name evidence="1" type="ORF">CALCODRAFT_414211</name>
</gene>
<feature type="non-terminal residue" evidence="1">
    <location>
        <position position="186"/>
    </location>
</feature>
<evidence type="ECO:0000313" key="2">
    <source>
        <dbReference type="Proteomes" id="UP000076842"/>
    </source>
</evidence>
<dbReference type="EMBL" id="KV423964">
    <property type="protein sequence ID" value="KZT57398.1"/>
    <property type="molecule type" value="Genomic_DNA"/>
</dbReference>
<dbReference type="OrthoDB" id="2205812at2759"/>
<evidence type="ECO:0008006" key="3">
    <source>
        <dbReference type="Google" id="ProtNLM"/>
    </source>
</evidence>
<dbReference type="Proteomes" id="UP000076842">
    <property type="component" value="Unassembled WGS sequence"/>
</dbReference>
<protein>
    <recommendedName>
        <fullName evidence="3">Reverse transcriptase domain-containing protein</fullName>
    </recommendedName>
</protein>
<organism evidence="1 2">
    <name type="scientific">Calocera cornea HHB12733</name>
    <dbReference type="NCBI Taxonomy" id="1353952"/>
    <lineage>
        <taxon>Eukaryota</taxon>
        <taxon>Fungi</taxon>
        <taxon>Dikarya</taxon>
        <taxon>Basidiomycota</taxon>
        <taxon>Agaricomycotina</taxon>
        <taxon>Dacrymycetes</taxon>
        <taxon>Dacrymycetales</taxon>
        <taxon>Dacrymycetaceae</taxon>
        <taxon>Calocera</taxon>
    </lineage>
</organism>